<dbReference type="SUPFAM" id="SSF55729">
    <property type="entry name" value="Acyl-CoA N-acyltransferases (Nat)"/>
    <property type="match status" value="1"/>
</dbReference>
<protein>
    <submittedName>
        <fullName evidence="2">Acetyltransferase, GNAT family</fullName>
    </submittedName>
</protein>
<feature type="domain" description="N-acetyltransferase" evidence="1">
    <location>
        <begin position="1"/>
        <end position="129"/>
    </location>
</feature>
<reference evidence="3" key="1">
    <citation type="submission" date="2014-09" db="EMBL/GenBank/DDBJ databases">
        <authorList>
            <person name="Hjerde E."/>
        </authorList>
    </citation>
    <scope>NUCLEOTIDE SEQUENCE [LARGE SCALE GENOMIC DNA]</scope>
    <source>
        <strain evidence="3">06/09/139</strain>
    </source>
</reference>
<dbReference type="GeneID" id="28542107"/>
<dbReference type="GO" id="GO:0016747">
    <property type="term" value="F:acyltransferase activity, transferring groups other than amino-acyl groups"/>
    <property type="evidence" value="ECO:0007669"/>
    <property type="project" value="InterPro"/>
</dbReference>
<dbReference type="HOGENOM" id="CLU_120018_1_0_6"/>
<dbReference type="EMBL" id="LN554846">
    <property type="protein sequence ID" value="CED72563.1"/>
    <property type="molecule type" value="Genomic_DNA"/>
</dbReference>
<keyword evidence="2" id="KW-0808">Transferase</keyword>
<organism evidence="2 3">
    <name type="scientific">Aliivibrio wodanis</name>
    <dbReference type="NCBI Taxonomy" id="80852"/>
    <lineage>
        <taxon>Bacteria</taxon>
        <taxon>Pseudomonadati</taxon>
        <taxon>Pseudomonadota</taxon>
        <taxon>Gammaproteobacteria</taxon>
        <taxon>Vibrionales</taxon>
        <taxon>Vibrionaceae</taxon>
        <taxon>Aliivibrio</taxon>
    </lineage>
</organism>
<accession>A0A090ITC6</accession>
<dbReference type="STRING" id="80852.AWOD_I_2512"/>
<dbReference type="InterPro" id="IPR016181">
    <property type="entry name" value="Acyl_CoA_acyltransferase"/>
</dbReference>
<keyword evidence="3" id="KW-1185">Reference proteome</keyword>
<evidence type="ECO:0000313" key="2">
    <source>
        <dbReference type="EMBL" id="CED72563.1"/>
    </source>
</evidence>
<dbReference type="PATRIC" id="fig|80852.17.peg.2601"/>
<name>A0A090ITC6_9GAMM</name>
<dbReference type="AlphaFoldDB" id="A0A090ITC6"/>
<gene>
    <name evidence="2" type="ORF">AWOD_I_2512</name>
</gene>
<dbReference type="KEGG" id="awd:AWOD_I_2512"/>
<proteinExistence type="predicted"/>
<dbReference type="Pfam" id="PF13508">
    <property type="entry name" value="Acetyltransf_7"/>
    <property type="match status" value="1"/>
</dbReference>
<evidence type="ECO:0000313" key="3">
    <source>
        <dbReference type="Proteomes" id="UP000032427"/>
    </source>
</evidence>
<dbReference type="Gene3D" id="3.40.630.30">
    <property type="match status" value="1"/>
</dbReference>
<dbReference type="Proteomes" id="UP000032427">
    <property type="component" value="Chromosome 1"/>
</dbReference>
<dbReference type="PROSITE" id="PS51186">
    <property type="entry name" value="GNAT"/>
    <property type="match status" value="1"/>
</dbReference>
<dbReference type="OrthoDB" id="7845888at2"/>
<evidence type="ECO:0000259" key="1">
    <source>
        <dbReference type="PROSITE" id="PS51186"/>
    </source>
</evidence>
<sequence>MNLTLSYLDKLRLPLLHKLYKENYPSGKPKGKEEIVILEEKKRIIGSIRIKTYDDCHFLTGMMIIQEKRQQHLGSYFLSEIAPFLSLRESYCLCEPYLTNFYQQNGFICISHESLPHIITSKYDRYTKDGKKLDVLVYKKSNN</sequence>
<dbReference type="InterPro" id="IPR000182">
    <property type="entry name" value="GNAT_dom"/>
</dbReference>